<dbReference type="EMBL" id="JAAZSQ010000030">
    <property type="protein sequence ID" value="NKX56668.1"/>
    <property type="molecule type" value="Genomic_DNA"/>
</dbReference>
<dbReference type="AlphaFoldDB" id="A0A7X6K7N7"/>
<keyword evidence="2" id="KW-1185">Reference proteome</keyword>
<organism evidence="1 2">
    <name type="scientific">Arthrobacter mobilis</name>
    <dbReference type="NCBI Taxonomy" id="2724944"/>
    <lineage>
        <taxon>Bacteria</taxon>
        <taxon>Bacillati</taxon>
        <taxon>Actinomycetota</taxon>
        <taxon>Actinomycetes</taxon>
        <taxon>Micrococcales</taxon>
        <taxon>Micrococcaceae</taxon>
        <taxon>Arthrobacter</taxon>
    </lineage>
</organism>
<evidence type="ECO:0000313" key="1">
    <source>
        <dbReference type="EMBL" id="NKX56668.1"/>
    </source>
</evidence>
<comment type="caution">
    <text evidence="1">The sequence shown here is derived from an EMBL/GenBank/DDBJ whole genome shotgun (WGS) entry which is preliminary data.</text>
</comment>
<proteinExistence type="predicted"/>
<gene>
    <name evidence="1" type="ORF">HGG74_19515</name>
</gene>
<sequence length="75" mass="8352">MNTETDTVVEVKVRDRFMMDRCLDAAVDRMIDVALLGRSHGILVTRLGHGHFTVGLSDAVPFGCTEQLDARTRSF</sequence>
<name>A0A7X6K7N7_9MICC</name>
<evidence type="ECO:0000313" key="2">
    <source>
        <dbReference type="Proteomes" id="UP000544090"/>
    </source>
</evidence>
<dbReference type="Proteomes" id="UP000544090">
    <property type="component" value="Unassembled WGS sequence"/>
</dbReference>
<reference evidence="1 2" key="1">
    <citation type="submission" date="2020-04" db="EMBL/GenBank/DDBJ databases">
        <title>Arthrobacter sp. nov.</title>
        <authorList>
            <person name="Liu S."/>
        </authorList>
    </citation>
    <scope>NUCLEOTIDE SEQUENCE [LARGE SCALE GENOMIC DNA]</scope>
    <source>
        <strain evidence="1 2">E918</strain>
    </source>
</reference>
<accession>A0A7X6K7N7</accession>
<dbReference type="RefSeq" id="WP_168489091.1">
    <property type="nucleotide sequence ID" value="NZ_JAAZSQ010000030.1"/>
</dbReference>
<protein>
    <submittedName>
        <fullName evidence="1">Uncharacterized protein</fullName>
    </submittedName>
</protein>